<dbReference type="AlphaFoldDB" id="A0A0K2UZX3"/>
<keyword evidence="1" id="KW-1133">Transmembrane helix</keyword>
<feature type="transmembrane region" description="Helical" evidence="1">
    <location>
        <begin position="41"/>
        <end position="58"/>
    </location>
</feature>
<reference evidence="2" key="1">
    <citation type="submission" date="2014-05" db="EMBL/GenBank/DDBJ databases">
        <authorList>
            <person name="Chronopoulou M."/>
        </authorList>
    </citation>
    <scope>NUCLEOTIDE SEQUENCE</scope>
    <source>
        <tissue evidence="2">Whole organism</tissue>
    </source>
</reference>
<keyword evidence="1" id="KW-0812">Transmembrane</keyword>
<proteinExistence type="predicted"/>
<sequence length="61" mass="7155">MDYTPPAFCVKMRPLPYASVEQAGSYWPFIYKNKLFKLRPTSLFFVCLATVFILHSTIKNY</sequence>
<keyword evidence="1" id="KW-0472">Membrane</keyword>
<accession>A0A0K2UZX3</accession>
<organism evidence="2">
    <name type="scientific">Lepeophtheirus salmonis</name>
    <name type="common">Salmon louse</name>
    <name type="synonym">Caligus salmonis</name>
    <dbReference type="NCBI Taxonomy" id="72036"/>
    <lineage>
        <taxon>Eukaryota</taxon>
        <taxon>Metazoa</taxon>
        <taxon>Ecdysozoa</taxon>
        <taxon>Arthropoda</taxon>
        <taxon>Crustacea</taxon>
        <taxon>Multicrustacea</taxon>
        <taxon>Hexanauplia</taxon>
        <taxon>Copepoda</taxon>
        <taxon>Siphonostomatoida</taxon>
        <taxon>Caligidae</taxon>
        <taxon>Lepeophtheirus</taxon>
    </lineage>
</organism>
<evidence type="ECO:0000313" key="2">
    <source>
        <dbReference type="EMBL" id="CDW43281.1"/>
    </source>
</evidence>
<protein>
    <submittedName>
        <fullName evidence="2">Uncharacterized protein</fullName>
    </submittedName>
</protein>
<dbReference type="EMBL" id="HACA01025920">
    <property type="protein sequence ID" value="CDW43281.1"/>
    <property type="molecule type" value="Transcribed_RNA"/>
</dbReference>
<evidence type="ECO:0000256" key="1">
    <source>
        <dbReference type="SAM" id="Phobius"/>
    </source>
</evidence>
<name>A0A0K2UZX3_LEPSM</name>